<dbReference type="Proteomes" id="UP001153076">
    <property type="component" value="Unassembled WGS sequence"/>
</dbReference>
<dbReference type="AlphaFoldDB" id="A0A9Q1GS76"/>
<gene>
    <name evidence="1" type="ORF">Cgig2_006318</name>
</gene>
<evidence type="ECO:0000313" key="2">
    <source>
        <dbReference type="Proteomes" id="UP001153076"/>
    </source>
</evidence>
<sequence>MEEVLHKHEELDLWFIDVKKWDQFDYCETRRVWLEILGVPLHGWKLETCKKKNCSYMAKTIKVLIDTNRFNTINGVLIISLEGVGYTINVKEISLSIQVIQTTHTLEMTPSMEAMDSNDGAVGSKDITDDVVSTDDMAYSDLRRNDRVFAMQDREVVKET</sequence>
<evidence type="ECO:0000313" key="1">
    <source>
        <dbReference type="EMBL" id="KAJ8424396.1"/>
    </source>
</evidence>
<evidence type="ECO:0008006" key="3">
    <source>
        <dbReference type="Google" id="ProtNLM"/>
    </source>
</evidence>
<reference evidence="1" key="1">
    <citation type="submission" date="2022-04" db="EMBL/GenBank/DDBJ databases">
        <title>Carnegiea gigantea Genome sequencing and assembly v2.</title>
        <authorList>
            <person name="Copetti D."/>
            <person name="Sanderson M.J."/>
            <person name="Burquez A."/>
            <person name="Wojciechowski M.F."/>
        </authorList>
    </citation>
    <scope>NUCLEOTIDE SEQUENCE</scope>
    <source>
        <strain evidence="1">SGP5-SGP5p</strain>
        <tissue evidence="1">Aerial part</tissue>
    </source>
</reference>
<dbReference type="EMBL" id="JAKOGI010001691">
    <property type="protein sequence ID" value="KAJ8424396.1"/>
    <property type="molecule type" value="Genomic_DNA"/>
</dbReference>
<protein>
    <recommendedName>
        <fullName evidence="3">DUF4283 domain-containing protein</fullName>
    </recommendedName>
</protein>
<accession>A0A9Q1GS76</accession>
<organism evidence="1 2">
    <name type="scientific">Carnegiea gigantea</name>
    <dbReference type="NCBI Taxonomy" id="171969"/>
    <lineage>
        <taxon>Eukaryota</taxon>
        <taxon>Viridiplantae</taxon>
        <taxon>Streptophyta</taxon>
        <taxon>Embryophyta</taxon>
        <taxon>Tracheophyta</taxon>
        <taxon>Spermatophyta</taxon>
        <taxon>Magnoliopsida</taxon>
        <taxon>eudicotyledons</taxon>
        <taxon>Gunneridae</taxon>
        <taxon>Pentapetalae</taxon>
        <taxon>Caryophyllales</taxon>
        <taxon>Cactineae</taxon>
        <taxon>Cactaceae</taxon>
        <taxon>Cactoideae</taxon>
        <taxon>Echinocereeae</taxon>
        <taxon>Carnegiea</taxon>
    </lineage>
</organism>
<dbReference type="OrthoDB" id="1436792at2759"/>
<proteinExistence type="predicted"/>
<comment type="caution">
    <text evidence="1">The sequence shown here is derived from an EMBL/GenBank/DDBJ whole genome shotgun (WGS) entry which is preliminary data.</text>
</comment>
<keyword evidence="2" id="KW-1185">Reference proteome</keyword>
<name>A0A9Q1GS76_9CARY</name>